<evidence type="ECO:0000313" key="2">
    <source>
        <dbReference type="Proteomes" id="UP000266841"/>
    </source>
</evidence>
<name>K0RDF2_THAOC</name>
<dbReference type="Gene3D" id="1.25.40.10">
    <property type="entry name" value="Tetratricopeptide repeat domain"/>
    <property type="match status" value="1"/>
</dbReference>
<dbReference type="SUPFAM" id="SSF57850">
    <property type="entry name" value="RING/U-box"/>
    <property type="match status" value="1"/>
</dbReference>
<dbReference type="AlphaFoldDB" id="K0RDF2"/>
<dbReference type="InterPro" id="IPR006597">
    <property type="entry name" value="Sel1-like"/>
</dbReference>
<evidence type="ECO:0000313" key="1">
    <source>
        <dbReference type="EMBL" id="EJK44567.1"/>
    </source>
</evidence>
<evidence type="ECO:0008006" key="3">
    <source>
        <dbReference type="Google" id="ProtNLM"/>
    </source>
</evidence>
<keyword evidence="2" id="KW-1185">Reference proteome</keyword>
<reference evidence="1 2" key="1">
    <citation type="journal article" date="2012" name="Genome Biol.">
        <title>Genome and low-iron response of an oceanic diatom adapted to chronic iron limitation.</title>
        <authorList>
            <person name="Lommer M."/>
            <person name="Specht M."/>
            <person name="Roy A.S."/>
            <person name="Kraemer L."/>
            <person name="Andreson R."/>
            <person name="Gutowska M.A."/>
            <person name="Wolf J."/>
            <person name="Bergner S.V."/>
            <person name="Schilhabel M.B."/>
            <person name="Klostermeier U.C."/>
            <person name="Beiko R.G."/>
            <person name="Rosenstiel P."/>
            <person name="Hippler M."/>
            <person name="Laroche J."/>
        </authorList>
    </citation>
    <scope>NUCLEOTIDE SEQUENCE [LARGE SCALE GENOMIC DNA]</scope>
    <source>
        <strain evidence="1 2">CCMP1005</strain>
    </source>
</reference>
<proteinExistence type="predicted"/>
<protein>
    <recommendedName>
        <fullName evidence="3">RING-type domain-containing protein</fullName>
    </recommendedName>
</protein>
<dbReference type="OrthoDB" id="2384430at2759"/>
<dbReference type="InterPro" id="IPR011990">
    <property type="entry name" value="TPR-like_helical_dom_sf"/>
</dbReference>
<dbReference type="EMBL" id="AGNL01049519">
    <property type="protein sequence ID" value="EJK44567.1"/>
    <property type="molecule type" value="Genomic_DNA"/>
</dbReference>
<dbReference type="SMART" id="SM00671">
    <property type="entry name" value="SEL1"/>
    <property type="match status" value="3"/>
</dbReference>
<dbReference type="PANTHER" id="PTHR43628">
    <property type="entry name" value="ACTIVATOR OF C KINASE PROTEIN 1-RELATED"/>
    <property type="match status" value="1"/>
</dbReference>
<dbReference type="SUPFAM" id="SSF81901">
    <property type="entry name" value="HCP-like"/>
    <property type="match status" value="1"/>
</dbReference>
<dbReference type="Pfam" id="PF08238">
    <property type="entry name" value="Sel1"/>
    <property type="match status" value="3"/>
</dbReference>
<organism evidence="1 2">
    <name type="scientific">Thalassiosira oceanica</name>
    <name type="common">Marine diatom</name>
    <dbReference type="NCBI Taxonomy" id="159749"/>
    <lineage>
        <taxon>Eukaryota</taxon>
        <taxon>Sar</taxon>
        <taxon>Stramenopiles</taxon>
        <taxon>Ochrophyta</taxon>
        <taxon>Bacillariophyta</taxon>
        <taxon>Coscinodiscophyceae</taxon>
        <taxon>Thalassiosirophycidae</taxon>
        <taxon>Thalassiosirales</taxon>
        <taxon>Thalassiosiraceae</taxon>
        <taxon>Thalassiosira</taxon>
    </lineage>
</organism>
<accession>K0RDF2</accession>
<gene>
    <name evidence="1" type="ORF">THAOC_36883</name>
</gene>
<dbReference type="PANTHER" id="PTHR43628:SF1">
    <property type="entry name" value="CHITIN SYNTHASE REGULATORY FACTOR 2-RELATED"/>
    <property type="match status" value="1"/>
</dbReference>
<comment type="caution">
    <text evidence="1">The sequence shown here is derived from an EMBL/GenBank/DDBJ whole genome shotgun (WGS) entry which is preliminary data.</text>
</comment>
<dbReference type="eggNOG" id="ENOG502QV88">
    <property type="taxonomic scope" value="Eukaryota"/>
</dbReference>
<dbReference type="InterPro" id="IPR052945">
    <property type="entry name" value="Mitotic_Regulator"/>
</dbReference>
<dbReference type="Proteomes" id="UP000266841">
    <property type="component" value="Unassembled WGS sequence"/>
</dbReference>
<sequence>MRRSVLLETDKRGGQGETARRAACTNVMKICGSCVRELPDGSFSVEQRARRQSIRRCEECVDAGNQLVLMTKGRTRSEADDCPICQLPLPLDVNESSFRMCCMKKVCNGCAVAAIKLGMRDCPFCRASIPDESQTLAMIRKRVAAGDPVAIWNLGTKYYFGQYGLEKDVTRAIELYERAAELGVKDAHYYLGVLYDEGTEVEKDMAKAFRHYEAAAMCGHVSARYNLGCREGKAGNTVIALQHMVIAAKLGHEGSLNTVKGMFMAGLANKADYATALRGYQNAIKDMSSPDRDEAKALRHND</sequence>